<protein>
    <recommendedName>
        <fullName evidence="2">hydroxymethylpyrimidine kinase</fullName>
        <ecNumber evidence="2">2.7.1.49</ecNumber>
    </recommendedName>
</protein>
<dbReference type="EMBL" id="CP059732">
    <property type="protein sequence ID" value="QMW00855.1"/>
    <property type="molecule type" value="Genomic_DNA"/>
</dbReference>
<dbReference type="PANTHER" id="PTHR20858">
    <property type="entry name" value="PHOSPHOMETHYLPYRIMIDINE KINASE"/>
    <property type="match status" value="1"/>
</dbReference>
<keyword evidence="6" id="KW-0067">ATP-binding</keyword>
<keyword evidence="4" id="KW-0547">Nucleotide-binding</keyword>
<sequence length="268" mass="27828">MKNYTRVLTIAGSDSGGGAGIQADLKTFSALGCYGMSVITALTAQNTKAVTGIMPVPPAFIAEQMKAVLSDIGVDAVKIGMLHSPEVIVQVAKTLTEFGVSTIVLDPVMVAKSGDKLLQDEAIDALKTYLLPISSVITPNLPEASVLLGRPVEIMSDMLPAAADLATLCSGAILVKGGHLTTTESTDLLYVSATESHWFPTNRIQTNNSHGTGCTLSSAIACGLAKGLSVVEAVAAAKAYLTGALQAGAQYQLGHGHGPVHHFYTYWS</sequence>
<dbReference type="GO" id="GO:0008972">
    <property type="term" value="F:phosphomethylpyrimidine kinase activity"/>
    <property type="evidence" value="ECO:0007669"/>
    <property type="project" value="InterPro"/>
</dbReference>
<evidence type="ECO:0000256" key="3">
    <source>
        <dbReference type="ARBA" id="ARBA00022679"/>
    </source>
</evidence>
<dbReference type="SUPFAM" id="SSF53613">
    <property type="entry name" value="Ribokinase-like"/>
    <property type="match status" value="1"/>
</dbReference>
<keyword evidence="5 8" id="KW-0418">Kinase</keyword>
<dbReference type="InterPro" id="IPR013749">
    <property type="entry name" value="PM/HMP-P_kinase-1"/>
</dbReference>
<dbReference type="KEGG" id="sfol:H3H32_23100"/>
<dbReference type="GO" id="GO:0009228">
    <property type="term" value="P:thiamine biosynthetic process"/>
    <property type="evidence" value="ECO:0007669"/>
    <property type="project" value="InterPro"/>
</dbReference>
<dbReference type="Gene3D" id="3.40.1190.20">
    <property type="match status" value="1"/>
</dbReference>
<dbReference type="AlphaFoldDB" id="A0A7G5GPR3"/>
<dbReference type="CDD" id="cd01169">
    <property type="entry name" value="HMPP_kinase"/>
    <property type="match status" value="1"/>
</dbReference>
<dbReference type="GO" id="GO:0005829">
    <property type="term" value="C:cytosol"/>
    <property type="evidence" value="ECO:0007669"/>
    <property type="project" value="TreeGrafter"/>
</dbReference>
<proteinExistence type="predicted"/>
<dbReference type="NCBIfam" id="TIGR00097">
    <property type="entry name" value="HMP-P_kinase"/>
    <property type="match status" value="1"/>
</dbReference>
<evidence type="ECO:0000256" key="5">
    <source>
        <dbReference type="ARBA" id="ARBA00022777"/>
    </source>
</evidence>
<feature type="domain" description="Pyridoxamine kinase/Phosphomethylpyrimidine kinase" evidence="7">
    <location>
        <begin position="14"/>
        <end position="261"/>
    </location>
</feature>
<evidence type="ECO:0000256" key="4">
    <source>
        <dbReference type="ARBA" id="ARBA00022741"/>
    </source>
</evidence>
<dbReference type="InterPro" id="IPR004399">
    <property type="entry name" value="HMP/HMP-P_kinase_dom"/>
</dbReference>
<keyword evidence="3 8" id="KW-0808">Transferase</keyword>
<dbReference type="RefSeq" id="WP_182457968.1">
    <property type="nucleotide sequence ID" value="NZ_CP059732.1"/>
</dbReference>
<evidence type="ECO:0000256" key="2">
    <source>
        <dbReference type="ARBA" id="ARBA00012135"/>
    </source>
</evidence>
<dbReference type="Pfam" id="PF08543">
    <property type="entry name" value="Phos_pyr_kin"/>
    <property type="match status" value="1"/>
</dbReference>
<dbReference type="EC" id="2.7.1.49" evidence="2"/>
<dbReference type="GO" id="GO:0008902">
    <property type="term" value="F:hydroxymethylpyrimidine kinase activity"/>
    <property type="evidence" value="ECO:0007669"/>
    <property type="project" value="UniProtKB-EC"/>
</dbReference>
<comment type="pathway">
    <text evidence="1">Cofactor biosynthesis; thiamine diphosphate biosynthesis.</text>
</comment>
<keyword evidence="9" id="KW-1185">Reference proteome</keyword>
<organism evidence="8 9">
    <name type="scientific">Spirosoma foliorum</name>
    <dbReference type="NCBI Taxonomy" id="2710596"/>
    <lineage>
        <taxon>Bacteria</taxon>
        <taxon>Pseudomonadati</taxon>
        <taxon>Bacteroidota</taxon>
        <taxon>Cytophagia</taxon>
        <taxon>Cytophagales</taxon>
        <taxon>Cytophagaceae</taxon>
        <taxon>Spirosoma</taxon>
    </lineage>
</organism>
<evidence type="ECO:0000256" key="1">
    <source>
        <dbReference type="ARBA" id="ARBA00004948"/>
    </source>
</evidence>
<evidence type="ECO:0000313" key="8">
    <source>
        <dbReference type="EMBL" id="QMW00855.1"/>
    </source>
</evidence>
<evidence type="ECO:0000256" key="6">
    <source>
        <dbReference type="ARBA" id="ARBA00022840"/>
    </source>
</evidence>
<gene>
    <name evidence="8" type="primary">thiD</name>
    <name evidence="8" type="ORF">H3H32_23100</name>
</gene>
<evidence type="ECO:0000259" key="7">
    <source>
        <dbReference type="Pfam" id="PF08543"/>
    </source>
</evidence>
<accession>A0A7G5GPR3</accession>
<dbReference type="FunFam" id="3.40.1190.20:FF:000003">
    <property type="entry name" value="Phosphomethylpyrimidine kinase ThiD"/>
    <property type="match status" value="1"/>
</dbReference>
<dbReference type="InterPro" id="IPR029056">
    <property type="entry name" value="Ribokinase-like"/>
</dbReference>
<name>A0A7G5GPR3_9BACT</name>
<dbReference type="Proteomes" id="UP000515369">
    <property type="component" value="Chromosome"/>
</dbReference>
<dbReference type="PANTHER" id="PTHR20858:SF17">
    <property type="entry name" value="HYDROXYMETHYLPYRIMIDINE_PHOSPHOMETHYLPYRIMIDINE KINASE THI20-RELATED"/>
    <property type="match status" value="1"/>
</dbReference>
<dbReference type="GO" id="GO:0005524">
    <property type="term" value="F:ATP binding"/>
    <property type="evidence" value="ECO:0007669"/>
    <property type="project" value="UniProtKB-KW"/>
</dbReference>
<reference evidence="8 9" key="1">
    <citation type="submission" date="2020-07" db="EMBL/GenBank/DDBJ databases">
        <title>Spirosoma foliorum sp. nov., isolated from the leaves on the Nejang mountain Korea, Republic of.</title>
        <authorList>
            <person name="Ho H."/>
            <person name="Lee Y.-J."/>
            <person name="Nurcahyanto D.-A."/>
            <person name="Kim S.-G."/>
        </authorList>
    </citation>
    <scope>NUCLEOTIDE SEQUENCE [LARGE SCALE GENOMIC DNA]</scope>
    <source>
        <strain evidence="8 9">PL0136</strain>
    </source>
</reference>
<evidence type="ECO:0000313" key="9">
    <source>
        <dbReference type="Proteomes" id="UP000515369"/>
    </source>
</evidence>